<dbReference type="RefSeq" id="XP_015591002.1">
    <property type="nucleotide sequence ID" value="XM_015735516.1"/>
</dbReference>
<name>A0AAJ7BQ30_CEPCN</name>
<gene>
    <name evidence="2" type="primary">LOC107265752</name>
</gene>
<protein>
    <submittedName>
        <fullName evidence="2">Uncharacterized protein LOC107265752</fullName>
    </submittedName>
</protein>
<evidence type="ECO:0000313" key="1">
    <source>
        <dbReference type="Proteomes" id="UP000694920"/>
    </source>
</evidence>
<reference evidence="2" key="1">
    <citation type="submission" date="2025-08" db="UniProtKB">
        <authorList>
            <consortium name="RefSeq"/>
        </authorList>
    </citation>
    <scope>IDENTIFICATION</scope>
</reference>
<evidence type="ECO:0000313" key="2">
    <source>
        <dbReference type="RefSeq" id="XP_015591002.1"/>
    </source>
</evidence>
<keyword evidence="1" id="KW-1185">Reference proteome</keyword>
<dbReference type="KEGG" id="ccin:107265752"/>
<dbReference type="AlphaFoldDB" id="A0AAJ7BQ30"/>
<dbReference type="Proteomes" id="UP000694920">
    <property type="component" value="Unplaced"/>
</dbReference>
<organism evidence="1 2">
    <name type="scientific">Cephus cinctus</name>
    <name type="common">Wheat stem sawfly</name>
    <dbReference type="NCBI Taxonomy" id="211228"/>
    <lineage>
        <taxon>Eukaryota</taxon>
        <taxon>Metazoa</taxon>
        <taxon>Ecdysozoa</taxon>
        <taxon>Arthropoda</taxon>
        <taxon>Hexapoda</taxon>
        <taxon>Insecta</taxon>
        <taxon>Pterygota</taxon>
        <taxon>Neoptera</taxon>
        <taxon>Endopterygota</taxon>
        <taxon>Hymenoptera</taxon>
        <taxon>Cephoidea</taxon>
        <taxon>Cephidae</taxon>
        <taxon>Cephus</taxon>
    </lineage>
</organism>
<sequence length="138" mass="16539">MKKMGSTLRPREVDVDQPSQTEQLSNWIGRIRTKKIICKRSRRRDLRMEAVLTYALSKAELELRNKQTLRYIKWQQMKKRMTNDRDFKENDLYCHDDLSYSDICKERDNPWQGPLCPELSSLDSFMSKLSKIKIPLQR</sequence>
<dbReference type="GeneID" id="107265752"/>
<proteinExistence type="predicted"/>
<accession>A0AAJ7BQ30</accession>